<proteinExistence type="predicted"/>
<dbReference type="GeneTree" id="ENSGT01150000287111"/>
<evidence type="ECO:0000313" key="2">
    <source>
        <dbReference type="Proteomes" id="UP000233100"/>
    </source>
</evidence>
<dbReference type="Proteomes" id="UP000233100">
    <property type="component" value="Chromosome 15"/>
</dbReference>
<reference evidence="1" key="2">
    <citation type="submission" date="2025-08" db="UniProtKB">
        <authorList>
            <consortium name="Ensembl"/>
        </authorList>
    </citation>
    <scope>IDENTIFICATION</scope>
</reference>
<dbReference type="Ensembl" id="ENSMFAT00000075356.1">
    <property type="protein sequence ID" value="ENSMFAP00000051335.1"/>
    <property type="gene ID" value="ENSMFAG00000052569.1"/>
</dbReference>
<accession>A0A7N9IBU9</accession>
<evidence type="ECO:0000313" key="1">
    <source>
        <dbReference type="Ensembl" id="ENSMFAP00000051335.1"/>
    </source>
</evidence>
<dbReference type="AlphaFoldDB" id="A0A7N9IBU9"/>
<sequence>VFSWLSNKKTSCLKNNSQLLGRLRQENGVNPGGRACSEQRWCHCTPAWVTEQDSVSKK</sequence>
<reference evidence="1 2" key="1">
    <citation type="submission" date="2013-03" db="EMBL/GenBank/DDBJ databases">
        <authorList>
            <person name="Warren W."/>
            <person name="Wilson R.K."/>
        </authorList>
    </citation>
    <scope>NUCLEOTIDE SEQUENCE</scope>
</reference>
<name>A0A7N9IBU9_MACFA</name>
<organism evidence="1 2">
    <name type="scientific">Macaca fascicularis</name>
    <name type="common">Crab-eating macaque</name>
    <name type="synonym">Cynomolgus monkey</name>
    <dbReference type="NCBI Taxonomy" id="9541"/>
    <lineage>
        <taxon>Eukaryota</taxon>
        <taxon>Metazoa</taxon>
        <taxon>Chordata</taxon>
        <taxon>Craniata</taxon>
        <taxon>Vertebrata</taxon>
        <taxon>Euteleostomi</taxon>
        <taxon>Mammalia</taxon>
        <taxon>Eutheria</taxon>
        <taxon>Euarchontoglires</taxon>
        <taxon>Primates</taxon>
        <taxon>Haplorrhini</taxon>
        <taxon>Catarrhini</taxon>
        <taxon>Cercopithecidae</taxon>
        <taxon>Cercopithecinae</taxon>
        <taxon>Macaca</taxon>
    </lineage>
</organism>
<protein>
    <submittedName>
        <fullName evidence="1">Uncharacterized protein</fullName>
    </submittedName>
</protein>
<reference evidence="1" key="3">
    <citation type="submission" date="2025-09" db="UniProtKB">
        <authorList>
            <consortium name="Ensembl"/>
        </authorList>
    </citation>
    <scope>IDENTIFICATION</scope>
</reference>
<keyword evidence="2" id="KW-1185">Reference proteome</keyword>